<dbReference type="Proteomes" id="UP001373496">
    <property type="component" value="Unassembled WGS sequence"/>
</dbReference>
<dbReference type="Gene3D" id="1.10.150.750">
    <property type="match status" value="1"/>
</dbReference>
<dbReference type="InterPro" id="IPR051540">
    <property type="entry name" value="S-2-haloacid_dehalogenase"/>
</dbReference>
<comment type="caution">
    <text evidence="2">The sequence shown here is derived from an EMBL/GenBank/DDBJ whole genome shotgun (WGS) entry which is preliminary data.</text>
</comment>
<evidence type="ECO:0000313" key="2">
    <source>
        <dbReference type="EMBL" id="MEI4280356.1"/>
    </source>
</evidence>
<dbReference type="Gene3D" id="3.40.50.1000">
    <property type="entry name" value="HAD superfamily/HAD-like"/>
    <property type="match status" value="1"/>
</dbReference>
<keyword evidence="1" id="KW-0378">Hydrolase</keyword>
<sequence>MFVTIDLFSALIDSRAGGGAALARIAGAAGHDVDGGALFDDWDARCKASQRDTVGWIPFAEHCRLALAGTWAARGWSGDVGAATEELLDSLPSWPTWPDVPAALPRLRERHRVGVLSNVDDALLARTRVAGLLDPDDLLTSERLRAYKPGPEIYRRAVAAGVEVHVPASARDVRGALEAGMAVVRVVRPGHRLDPAGPVPGLVVPDLLALPDVLATLG</sequence>
<evidence type="ECO:0000256" key="1">
    <source>
        <dbReference type="ARBA" id="ARBA00022801"/>
    </source>
</evidence>
<proteinExistence type="predicted"/>
<keyword evidence="3" id="KW-1185">Reference proteome</keyword>
<dbReference type="RefSeq" id="WP_225235811.1">
    <property type="nucleotide sequence ID" value="NZ_JBAPLV010000022.1"/>
</dbReference>
<dbReference type="InterPro" id="IPR023214">
    <property type="entry name" value="HAD_sf"/>
</dbReference>
<protein>
    <submittedName>
        <fullName evidence="2">Haloacid dehalogenase</fullName>
    </submittedName>
</protein>
<dbReference type="PANTHER" id="PTHR43316:SF3">
    <property type="entry name" value="HALOACID DEHALOGENASE, TYPE II (AFU_ORTHOLOGUE AFUA_2G07750)-RELATED"/>
    <property type="match status" value="1"/>
</dbReference>
<dbReference type="SUPFAM" id="SSF56784">
    <property type="entry name" value="HAD-like"/>
    <property type="match status" value="1"/>
</dbReference>
<dbReference type="PANTHER" id="PTHR43316">
    <property type="entry name" value="HYDROLASE, HALOACID DELAHOGENASE-RELATED"/>
    <property type="match status" value="1"/>
</dbReference>
<organism evidence="2 3">
    <name type="scientific">Klenkia terrae</name>
    <dbReference type="NCBI Taxonomy" id="1052259"/>
    <lineage>
        <taxon>Bacteria</taxon>
        <taxon>Bacillati</taxon>
        <taxon>Actinomycetota</taxon>
        <taxon>Actinomycetes</taxon>
        <taxon>Geodermatophilales</taxon>
        <taxon>Geodermatophilaceae</taxon>
        <taxon>Klenkia</taxon>
    </lineage>
</organism>
<reference evidence="2 3" key="1">
    <citation type="submission" date="2024-03" db="EMBL/GenBank/DDBJ databases">
        <title>Draft genome sequence of Klenkia terrae.</title>
        <authorList>
            <person name="Duangmal K."/>
            <person name="Chantavorakit T."/>
        </authorList>
    </citation>
    <scope>NUCLEOTIDE SEQUENCE [LARGE SCALE GENOMIC DNA]</scope>
    <source>
        <strain evidence="2 3">JCM 17786</strain>
    </source>
</reference>
<dbReference type="InterPro" id="IPR036412">
    <property type="entry name" value="HAD-like_sf"/>
</dbReference>
<gene>
    <name evidence="2" type="ORF">UXQ13_17920</name>
</gene>
<name>A0ABU8E9P1_9ACTN</name>
<accession>A0ABU8E9P1</accession>
<evidence type="ECO:0000313" key="3">
    <source>
        <dbReference type="Proteomes" id="UP001373496"/>
    </source>
</evidence>
<dbReference type="EMBL" id="JBAPLV010000022">
    <property type="protein sequence ID" value="MEI4280356.1"/>
    <property type="molecule type" value="Genomic_DNA"/>
</dbReference>